<dbReference type="InterPro" id="IPR011047">
    <property type="entry name" value="Quinoprotein_ADH-like_sf"/>
</dbReference>
<proteinExistence type="predicted"/>
<dbReference type="Gene3D" id="2.130.10.10">
    <property type="entry name" value="YVTN repeat-like/Quinoprotein amine dehydrogenase"/>
    <property type="match status" value="1"/>
</dbReference>
<name>A0A1V4QFP2_UNCW3</name>
<dbReference type="SUPFAM" id="SSF50998">
    <property type="entry name" value="Quinoprotein alcohol dehydrogenase-like"/>
    <property type="match status" value="1"/>
</dbReference>
<dbReference type="Proteomes" id="UP000191663">
    <property type="component" value="Unassembled WGS sequence"/>
</dbReference>
<gene>
    <name evidence="1" type="ORF">BXT86_04575</name>
</gene>
<dbReference type="SMART" id="SM00564">
    <property type="entry name" value="PQQ"/>
    <property type="match status" value="4"/>
</dbReference>
<dbReference type="PANTHER" id="PTHR34512">
    <property type="entry name" value="CELL SURFACE PROTEIN"/>
    <property type="match status" value="1"/>
</dbReference>
<comment type="caution">
    <text evidence="1">The sequence shown here is derived from an EMBL/GenBank/DDBJ whole genome shotgun (WGS) entry which is preliminary data.</text>
</comment>
<reference evidence="2" key="1">
    <citation type="submission" date="2017-01" db="EMBL/GenBank/DDBJ databases">
        <title>Novel pathways for hydrocarbon cycling and metabolic interdependencies in hydrothermal sediment communities.</title>
        <authorList>
            <person name="Dombrowski N."/>
            <person name="Seitz K."/>
            <person name="Teske A."/>
            <person name="Baker B."/>
        </authorList>
    </citation>
    <scope>NUCLEOTIDE SEQUENCE [LARGE SCALE GENOMIC DNA]</scope>
</reference>
<dbReference type="InterPro" id="IPR018391">
    <property type="entry name" value="PQQ_b-propeller_rpt"/>
</dbReference>
<organism evidence="1 2">
    <name type="scientific">candidate division WOR-3 bacterium 4484_100</name>
    <dbReference type="NCBI Taxonomy" id="1936077"/>
    <lineage>
        <taxon>Bacteria</taxon>
        <taxon>Bacteria division WOR-3</taxon>
    </lineage>
</organism>
<dbReference type="PANTHER" id="PTHR34512:SF30">
    <property type="entry name" value="OUTER MEMBRANE PROTEIN ASSEMBLY FACTOR BAMB"/>
    <property type="match status" value="1"/>
</dbReference>
<evidence type="ECO:0000313" key="2">
    <source>
        <dbReference type="Proteomes" id="UP000191663"/>
    </source>
</evidence>
<protein>
    <submittedName>
        <fullName evidence="1">Uncharacterized protein</fullName>
    </submittedName>
</protein>
<dbReference type="InterPro" id="IPR015943">
    <property type="entry name" value="WD40/YVTN_repeat-like_dom_sf"/>
</dbReference>
<evidence type="ECO:0000313" key="1">
    <source>
        <dbReference type="EMBL" id="OPX17811.1"/>
    </source>
</evidence>
<dbReference type="AlphaFoldDB" id="A0A1V4QFP2"/>
<accession>A0A1V4QFP2</accession>
<sequence length="486" mass="55264">MNYIGLVIRLFILCLLFSQPFQFPEKTLMPAKEYELIYPTFLGNYERNFYGLGIPDTLILLWKNYIGGAETRVGGKFYQWSGTGWPGQPTLIKEDNHTFLVVGGLDHRLRKIDAETGETVWYYRFDDAIKGTATIFLYQDSCGERPIILQGSRRGLGKFLYSKVVPSFRAIDIQGKELWRLNIERTESYSRDVDASALVVDSMIFLPAENGILYVIDPSLNRIEKREGIVQPRIIKKIRLYNNSDVIRHRGNLVVESSPVLLGDRLFIAAGSGHIYGIDIERLEIVWDFYVGSDLDGTISLTQDSCLIVPVEKQYISQGGILKLDPAKEPDSAVVWFFPTLNNQFAFWEGGVVGSVGLNDSLLVFRAIDGYLYLLNHYLLRPDTSARLNRKRYPVPRLLSKTYLGPSISTPIIIQKYIITAGYDNRIMVFRILNSEQGVQLRLIDKFLFGGSIESTPLVWKGRIYIGCRDGYLYCLGSPDKKTKEP</sequence>
<dbReference type="EMBL" id="MUKB01000075">
    <property type="protein sequence ID" value="OPX17811.1"/>
    <property type="molecule type" value="Genomic_DNA"/>
</dbReference>